<keyword evidence="3" id="KW-1185">Reference proteome</keyword>
<evidence type="ECO:0000313" key="3">
    <source>
        <dbReference type="Proteomes" id="UP001172673"/>
    </source>
</evidence>
<dbReference type="AlphaFoldDB" id="A0AA38XIF6"/>
<dbReference type="EMBL" id="JAPDRK010000003">
    <property type="protein sequence ID" value="KAJ9614014.1"/>
    <property type="molecule type" value="Genomic_DNA"/>
</dbReference>
<reference evidence="2" key="1">
    <citation type="submission" date="2022-10" db="EMBL/GenBank/DDBJ databases">
        <title>Culturing micro-colonial fungi from biological soil crusts in the Mojave desert and describing Neophaeococcomyces mojavensis, and introducing the new genera and species Taxawa tesnikishii.</title>
        <authorList>
            <person name="Kurbessoian T."/>
            <person name="Stajich J.E."/>
        </authorList>
    </citation>
    <scope>NUCLEOTIDE SEQUENCE</scope>
    <source>
        <strain evidence="2">TK_41</strain>
    </source>
</reference>
<evidence type="ECO:0000313" key="2">
    <source>
        <dbReference type="EMBL" id="KAJ9614014.1"/>
    </source>
</evidence>
<proteinExistence type="predicted"/>
<dbReference type="Proteomes" id="UP001172673">
    <property type="component" value="Unassembled WGS sequence"/>
</dbReference>
<feature type="chain" id="PRO_5041221628" evidence="1">
    <location>
        <begin position="17"/>
        <end position="309"/>
    </location>
</feature>
<protein>
    <submittedName>
        <fullName evidence="2">Uncharacterized protein</fullName>
    </submittedName>
</protein>
<evidence type="ECO:0000256" key="1">
    <source>
        <dbReference type="SAM" id="SignalP"/>
    </source>
</evidence>
<gene>
    <name evidence="2" type="ORF">H2200_002150</name>
</gene>
<name>A0AA38XIF6_9EURO</name>
<accession>A0AA38XIF6</accession>
<sequence>MSSVFVVAALLRLVAAGISVQGFDDTQCAGSRIGSNVHENPANVHDGSDCIASDTFNSISTISVDAGFQCNIYSDTACQSFLTTAKSVGCIPVIGQGIICFSQASFDNPLAGTTGTVGIGKNKIIARTGDGGETFERAINKACGDSVCDPTQKDVLTFIHGRQCESGLVDVTGLPTLTVCDKRDKCTQTITVNGDYDNSQQRDYLKRVLKEAMTQGIGDFQQHDNRDETPNEQLSFASVVINDAKGADLAKMEMSVDVQCTEIKPETFNCDNPFVELAKAAVNAVPGISETAGTVFEVACAVNDIINPS</sequence>
<feature type="signal peptide" evidence="1">
    <location>
        <begin position="1"/>
        <end position="16"/>
    </location>
</feature>
<organism evidence="2 3">
    <name type="scientific">Cladophialophora chaetospira</name>
    <dbReference type="NCBI Taxonomy" id="386627"/>
    <lineage>
        <taxon>Eukaryota</taxon>
        <taxon>Fungi</taxon>
        <taxon>Dikarya</taxon>
        <taxon>Ascomycota</taxon>
        <taxon>Pezizomycotina</taxon>
        <taxon>Eurotiomycetes</taxon>
        <taxon>Chaetothyriomycetidae</taxon>
        <taxon>Chaetothyriales</taxon>
        <taxon>Herpotrichiellaceae</taxon>
        <taxon>Cladophialophora</taxon>
    </lineage>
</organism>
<comment type="caution">
    <text evidence="2">The sequence shown here is derived from an EMBL/GenBank/DDBJ whole genome shotgun (WGS) entry which is preliminary data.</text>
</comment>
<keyword evidence="1" id="KW-0732">Signal</keyword>